<protein>
    <submittedName>
        <fullName evidence="1">Uncharacterized protein</fullName>
    </submittedName>
</protein>
<sequence>MFIERRDNRKETQRETIHKTPAEKVAEEATDLVLNFPTPKRAWSGVVSPSVQKAEANQPGLKCFSFVFTRRCTLKHLELYVAFLNKTFCGTKIRAAVNMDNLKGESWVKKSRFQKTVRKNTERPLASADKWPLLKFLSTQERTLAPLV</sequence>
<accession>A0A834DFL4</accession>
<reference evidence="1 2" key="1">
    <citation type="journal article" date="2020" name="Nature">
        <title>Six reference-quality genomes reveal evolution of bat adaptations.</title>
        <authorList>
            <person name="Jebb D."/>
            <person name="Huang Z."/>
            <person name="Pippel M."/>
            <person name="Hughes G.M."/>
            <person name="Lavrichenko K."/>
            <person name="Devanna P."/>
            <person name="Winkler S."/>
            <person name="Jermiin L.S."/>
            <person name="Skirmuntt E.C."/>
            <person name="Katzourakis A."/>
            <person name="Burkitt-Gray L."/>
            <person name="Ray D.A."/>
            <person name="Sullivan K.A.M."/>
            <person name="Roscito J.G."/>
            <person name="Kirilenko B.M."/>
            <person name="Davalos L.M."/>
            <person name="Corthals A.P."/>
            <person name="Power M.L."/>
            <person name="Jones G."/>
            <person name="Ransome R.D."/>
            <person name="Dechmann D.K.N."/>
            <person name="Locatelli A.G."/>
            <person name="Puechmaille S.J."/>
            <person name="Fedrigo O."/>
            <person name="Jarvis E.D."/>
            <person name="Hiller M."/>
            <person name="Vernes S.C."/>
            <person name="Myers E.W."/>
            <person name="Teeling E.C."/>
        </authorList>
    </citation>
    <scope>NUCLEOTIDE SEQUENCE [LARGE SCALE GENOMIC DNA]</scope>
    <source>
        <strain evidence="1">Bat1K_MPI-CBG_1</strain>
    </source>
</reference>
<name>A0A834DFL4_9CHIR</name>
<proteinExistence type="predicted"/>
<dbReference type="AlphaFoldDB" id="A0A834DFL4"/>
<evidence type="ECO:0000313" key="1">
    <source>
        <dbReference type="EMBL" id="KAF6078139.1"/>
    </source>
</evidence>
<gene>
    <name evidence="1" type="ORF">HJG60_009044</name>
</gene>
<evidence type="ECO:0000313" key="2">
    <source>
        <dbReference type="Proteomes" id="UP000664940"/>
    </source>
</evidence>
<organism evidence="1 2">
    <name type="scientific">Phyllostomus discolor</name>
    <name type="common">pale spear-nosed bat</name>
    <dbReference type="NCBI Taxonomy" id="89673"/>
    <lineage>
        <taxon>Eukaryota</taxon>
        <taxon>Metazoa</taxon>
        <taxon>Chordata</taxon>
        <taxon>Craniata</taxon>
        <taxon>Vertebrata</taxon>
        <taxon>Euteleostomi</taxon>
        <taxon>Mammalia</taxon>
        <taxon>Eutheria</taxon>
        <taxon>Laurasiatheria</taxon>
        <taxon>Chiroptera</taxon>
        <taxon>Yangochiroptera</taxon>
        <taxon>Phyllostomidae</taxon>
        <taxon>Phyllostominae</taxon>
        <taxon>Phyllostomus</taxon>
    </lineage>
</organism>
<dbReference type="Proteomes" id="UP000664940">
    <property type="component" value="Unassembled WGS sequence"/>
</dbReference>
<comment type="caution">
    <text evidence="1">The sequence shown here is derived from an EMBL/GenBank/DDBJ whole genome shotgun (WGS) entry which is preliminary data.</text>
</comment>
<dbReference type="EMBL" id="JABVXQ010000014">
    <property type="protein sequence ID" value="KAF6078139.1"/>
    <property type="molecule type" value="Genomic_DNA"/>
</dbReference>